<gene>
    <name evidence="1" type="ORF">F8M41_019828</name>
</gene>
<dbReference type="EMBL" id="WTPW01000526">
    <property type="protein sequence ID" value="KAF0502352.1"/>
    <property type="molecule type" value="Genomic_DNA"/>
</dbReference>
<evidence type="ECO:0000313" key="1">
    <source>
        <dbReference type="EMBL" id="KAF0502352.1"/>
    </source>
</evidence>
<dbReference type="GO" id="GO:0003676">
    <property type="term" value="F:nucleic acid binding"/>
    <property type="evidence" value="ECO:0007669"/>
    <property type="project" value="InterPro"/>
</dbReference>
<dbReference type="InterPro" id="IPR036397">
    <property type="entry name" value="RNaseH_sf"/>
</dbReference>
<dbReference type="AlphaFoldDB" id="A0A8H4AJE9"/>
<proteinExistence type="predicted"/>
<dbReference type="Proteomes" id="UP000439903">
    <property type="component" value="Unassembled WGS sequence"/>
</dbReference>
<keyword evidence="2" id="KW-1185">Reference proteome</keyword>
<dbReference type="Gene3D" id="3.30.420.10">
    <property type="entry name" value="Ribonuclease H-like superfamily/Ribonuclease H"/>
    <property type="match status" value="1"/>
</dbReference>
<comment type="caution">
    <text evidence="1">The sequence shown here is derived from an EMBL/GenBank/DDBJ whole genome shotgun (WGS) entry which is preliminary data.</text>
</comment>
<name>A0A8H4AJE9_GIGMA</name>
<sequence>MRVVLTYDFELREALFEKFHIGDAHFKYHKTYAMIYERHIGIKKYEVENYALTLIDVFSYYIWVIPLKDKEGSTIHSELTSSKPREVERFNQTLGRHLTKMIWDEVSGVQGYRWIDVLSQFVIGYNKAPHEIHKKLPYKAFFGFKMHAVYNTPENITPEDIALEDIALDNVAMEDYGGYYARENYTSNNTR</sequence>
<protein>
    <recommendedName>
        <fullName evidence="3">Integrase catalytic domain-containing protein</fullName>
    </recommendedName>
</protein>
<evidence type="ECO:0008006" key="3">
    <source>
        <dbReference type="Google" id="ProtNLM"/>
    </source>
</evidence>
<dbReference type="InterPro" id="IPR012337">
    <property type="entry name" value="RNaseH-like_sf"/>
</dbReference>
<reference evidence="1 2" key="1">
    <citation type="journal article" date="2019" name="Environ. Microbiol.">
        <title>At the nexus of three kingdoms: the genome of the mycorrhizal fungus Gigaspora margarita provides insights into plant, endobacterial and fungal interactions.</title>
        <authorList>
            <person name="Venice F."/>
            <person name="Ghignone S."/>
            <person name="Salvioli di Fossalunga A."/>
            <person name="Amselem J."/>
            <person name="Novero M."/>
            <person name="Xianan X."/>
            <person name="Sedzielewska Toro K."/>
            <person name="Morin E."/>
            <person name="Lipzen A."/>
            <person name="Grigoriev I.V."/>
            <person name="Henrissat B."/>
            <person name="Martin F.M."/>
            <person name="Bonfante P."/>
        </authorList>
    </citation>
    <scope>NUCLEOTIDE SEQUENCE [LARGE SCALE GENOMIC DNA]</scope>
    <source>
        <strain evidence="1 2">BEG34</strain>
    </source>
</reference>
<accession>A0A8H4AJE9</accession>
<evidence type="ECO:0000313" key="2">
    <source>
        <dbReference type="Proteomes" id="UP000439903"/>
    </source>
</evidence>
<dbReference type="SUPFAM" id="SSF53098">
    <property type="entry name" value="Ribonuclease H-like"/>
    <property type="match status" value="1"/>
</dbReference>
<organism evidence="1 2">
    <name type="scientific">Gigaspora margarita</name>
    <dbReference type="NCBI Taxonomy" id="4874"/>
    <lineage>
        <taxon>Eukaryota</taxon>
        <taxon>Fungi</taxon>
        <taxon>Fungi incertae sedis</taxon>
        <taxon>Mucoromycota</taxon>
        <taxon>Glomeromycotina</taxon>
        <taxon>Glomeromycetes</taxon>
        <taxon>Diversisporales</taxon>
        <taxon>Gigasporaceae</taxon>
        <taxon>Gigaspora</taxon>
    </lineage>
</organism>
<dbReference type="OrthoDB" id="10267344at2759"/>